<sequence>MFQCVRSAFERLVGMGGVEISRRQAVGGVGAAAALAAAGWQGAAGAKPKPKPGDESVTITVMGTSDLHGCCLNWDYFKNAEFDNTAHDDIGLAKISSLVKQIRADRGRDRTLLFDSGDTIQGTPLATYYAKVEPITETRVKHPMARAMNAIGYDAVTLGNHEFNYGLPLLDLWIRQMDAPVLGANAVRASRDVPAYEPYVIKKMRVGHGRTVKVGVLGLTNPGVAIWDKTYVEGELRFLDLVETARKWVPVLRAKGADVVIVTAHAGDNGFSSYGGDLPVENASAMVAEQVPGIDAILFGHSHQEVAQRFVLNKETGAEVLLSEPSYWGRRLSVLDFTLVPKKGGWTVTAKSAITVNSNTVAEDPAIVALIKPQHDTTVAYVNQVVATSVAELSTAESCYKDTPILDFIQDVQAGTVKDGLAGTAYEALPVLSICAPFSRTAVFPAGDVSIRDIAGLYIFDNTLLGSVLTGAQVKAYLEYSAKYFTQLPVGAPVDVATLTNANGVPDYLYDQLSGVTYDIDISQPTGSRIVNLAYEGVPVTAAQEFVVAVNNYRQSGGGGFPHITTAPVVYNRQVEIRQALIDRASAVGVIDAADFHVLNWKLVRAGVPVF</sequence>
<dbReference type="PROSITE" id="PS00786">
    <property type="entry name" value="5_NUCLEOTIDASE_2"/>
    <property type="match status" value="1"/>
</dbReference>
<comment type="catalytic activity">
    <reaction evidence="2">
        <text>a nucleoside 2',3'-cyclic phosphate + H2O = a nucleoside 3'-phosphate + H(+)</text>
        <dbReference type="Rhea" id="RHEA:19621"/>
        <dbReference type="ChEBI" id="CHEBI:15377"/>
        <dbReference type="ChEBI" id="CHEBI:15378"/>
        <dbReference type="ChEBI" id="CHEBI:66949"/>
        <dbReference type="ChEBI" id="CHEBI:66954"/>
        <dbReference type="EC" id="3.1.4.16"/>
    </reaction>
</comment>
<dbReference type="PANTHER" id="PTHR11575">
    <property type="entry name" value="5'-NUCLEOTIDASE-RELATED"/>
    <property type="match status" value="1"/>
</dbReference>
<protein>
    <submittedName>
        <fullName evidence="14">2',3'-cyclic-nucleotide 2'-phosphodiesterase/3'-nucleotidase</fullName>
    </submittedName>
</protein>
<dbReference type="InterPro" id="IPR029052">
    <property type="entry name" value="Metallo-depent_PP-like"/>
</dbReference>
<evidence type="ECO:0000256" key="7">
    <source>
        <dbReference type="ARBA" id="ARBA00022729"/>
    </source>
</evidence>
<dbReference type="GO" id="GO:0030288">
    <property type="term" value="C:outer membrane-bounded periplasmic space"/>
    <property type="evidence" value="ECO:0007669"/>
    <property type="project" value="TreeGrafter"/>
</dbReference>
<evidence type="ECO:0000256" key="2">
    <source>
        <dbReference type="ARBA" id="ARBA00001730"/>
    </source>
</evidence>
<dbReference type="GO" id="GO:0008254">
    <property type="term" value="F:3'-nucleotidase activity"/>
    <property type="evidence" value="ECO:0007669"/>
    <property type="project" value="UniProtKB-EC"/>
</dbReference>
<evidence type="ECO:0000259" key="13">
    <source>
        <dbReference type="Pfam" id="PF02872"/>
    </source>
</evidence>
<name>A0A3N1DAD7_9ACTN</name>
<dbReference type="GO" id="GO:0008663">
    <property type="term" value="F:2',3'-cyclic-nucleotide 2'-phosphodiesterase activity"/>
    <property type="evidence" value="ECO:0007669"/>
    <property type="project" value="UniProtKB-EC"/>
</dbReference>
<evidence type="ECO:0000256" key="5">
    <source>
        <dbReference type="ARBA" id="ARBA00006654"/>
    </source>
</evidence>
<dbReference type="InterPro" id="IPR036907">
    <property type="entry name" value="5'-Nucleotdase_C_sf"/>
</dbReference>
<feature type="domain" description="Calcineurin-like phosphoesterase" evidence="12">
    <location>
        <begin position="60"/>
        <end position="304"/>
    </location>
</feature>
<dbReference type="Gene3D" id="3.60.21.10">
    <property type="match status" value="1"/>
</dbReference>
<dbReference type="InterPro" id="IPR006146">
    <property type="entry name" value="5'-Nucleotdase_CS"/>
</dbReference>
<dbReference type="PROSITE" id="PS51318">
    <property type="entry name" value="TAT"/>
    <property type="match status" value="1"/>
</dbReference>
<dbReference type="InterPro" id="IPR008334">
    <property type="entry name" value="5'-Nucleotdase_C"/>
</dbReference>
<comment type="caution">
    <text evidence="14">The sequence shown here is derived from an EMBL/GenBank/DDBJ whole genome shotgun (WGS) entry which is preliminary data.</text>
</comment>
<dbReference type="InterPro" id="IPR006311">
    <property type="entry name" value="TAT_signal"/>
</dbReference>
<dbReference type="Gene3D" id="3.90.780.10">
    <property type="entry name" value="5'-Nucleotidase, C-terminal domain"/>
    <property type="match status" value="1"/>
</dbReference>
<dbReference type="Pfam" id="PF02872">
    <property type="entry name" value="5_nucleotid_C"/>
    <property type="match status" value="1"/>
</dbReference>
<evidence type="ECO:0000256" key="3">
    <source>
        <dbReference type="ARBA" id="ARBA00001968"/>
    </source>
</evidence>
<evidence type="ECO:0000256" key="11">
    <source>
        <dbReference type="RuleBase" id="RU362119"/>
    </source>
</evidence>
<keyword evidence="6" id="KW-0479">Metal-binding</keyword>
<keyword evidence="8 11" id="KW-0547">Nucleotide-binding</keyword>
<dbReference type="InterPro" id="IPR006179">
    <property type="entry name" value="5_nucleotidase/apyrase"/>
</dbReference>
<evidence type="ECO:0000256" key="8">
    <source>
        <dbReference type="ARBA" id="ARBA00022741"/>
    </source>
</evidence>
<comment type="catalytic activity">
    <reaction evidence="1">
        <text>a ribonucleoside 3'-phosphate + H2O = a ribonucleoside + phosphate</text>
        <dbReference type="Rhea" id="RHEA:10144"/>
        <dbReference type="ChEBI" id="CHEBI:13197"/>
        <dbReference type="ChEBI" id="CHEBI:15377"/>
        <dbReference type="ChEBI" id="CHEBI:18254"/>
        <dbReference type="ChEBI" id="CHEBI:43474"/>
        <dbReference type="EC" id="3.1.3.6"/>
    </reaction>
</comment>
<dbReference type="EMBL" id="RJKE01000001">
    <property type="protein sequence ID" value="ROO90493.1"/>
    <property type="molecule type" value="Genomic_DNA"/>
</dbReference>
<keyword evidence="9 11" id="KW-0378">Hydrolase</keyword>
<evidence type="ECO:0000256" key="6">
    <source>
        <dbReference type="ARBA" id="ARBA00022723"/>
    </source>
</evidence>
<evidence type="ECO:0000256" key="10">
    <source>
        <dbReference type="ARBA" id="ARBA00023268"/>
    </source>
</evidence>
<dbReference type="InterPro" id="IPR004843">
    <property type="entry name" value="Calcineurin-like_PHP"/>
</dbReference>
<evidence type="ECO:0000256" key="1">
    <source>
        <dbReference type="ARBA" id="ARBA00000527"/>
    </source>
</evidence>
<evidence type="ECO:0000256" key="4">
    <source>
        <dbReference type="ARBA" id="ARBA00004196"/>
    </source>
</evidence>
<organism evidence="14 15">
    <name type="scientific">Actinocorallia herbida</name>
    <dbReference type="NCBI Taxonomy" id="58109"/>
    <lineage>
        <taxon>Bacteria</taxon>
        <taxon>Bacillati</taxon>
        <taxon>Actinomycetota</taxon>
        <taxon>Actinomycetes</taxon>
        <taxon>Streptosporangiales</taxon>
        <taxon>Thermomonosporaceae</taxon>
        <taxon>Actinocorallia</taxon>
    </lineage>
</organism>
<reference evidence="14 15" key="1">
    <citation type="submission" date="2018-11" db="EMBL/GenBank/DDBJ databases">
        <title>Sequencing the genomes of 1000 actinobacteria strains.</title>
        <authorList>
            <person name="Klenk H.-P."/>
        </authorList>
    </citation>
    <scope>NUCLEOTIDE SEQUENCE [LARGE SCALE GENOMIC DNA]</scope>
    <source>
        <strain evidence="14 15">DSM 44254</strain>
    </source>
</reference>
<keyword evidence="15" id="KW-1185">Reference proteome</keyword>
<keyword evidence="7" id="KW-0732">Signal</keyword>
<evidence type="ECO:0000256" key="9">
    <source>
        <dbReference type="ARBA" id="ARBA00022801"/>
    </source>
</evidence>
<evidence type="ECO:0000259" key="12">
    <source>
        <dbReference type="Pfam" id="PF00149"/>
    </source>
</evidence>
<dbReference type="PANTHER" id="PTHR11575:SF6">
    <property type="entry name" value="2',3'-CYCLIC-NUCLEOTIDE 2'-PHOSPHODIESTERASE_3'-NUCLEOTIDASE"/>
    <property type="match status" value="1"/>
</dbReference>
<comment type="subcellular location">
    <subcellularLocation>
        <location evidence="4">Cell envelope</location>
    </subcellularLocation>
</comment>
<evidence type="ECO:0000313" key="15">
    <source>
        <dbReference type="Proteomes" id="UP000272400"/>
    </source>
</evidence>
<dbReference type="GO" id="GO:0000166">
    <property type="term" value="F:nucleotide binding"/>
    <property type="evidence" value="ECO:0007669"/>
    <property type="project" value="UniProtKB-KW"/>
</dbReference>
<dbReference type="CDD" id="cd07410">
    <property type="entry name" value="MPP_CpdB_N"/>
    <property type="match status" value="1"/>
</dbReference>
<dbReference type="Pfam" id="PF00149">
    <property type="entry name" value="Metallophos"/>
    <property type="match status" value="1"/>
</dbReference>
<dbReference type="GO" id="GO:0009166">
    <property type="term" value="P:nucleotide catabolic process"/>
    <property type="evidence" value="ECO:0007669"/>
    <property type="project" value="InterPro"/>
</dbReference>
<proteinExistence type="inferred from homology"/>
<dbReference type="AlphaFoldDB" id="A0A3N1DAD7"/>
<accession>A0A3N1DAD7</accession>
<dbReference type="Proteomes" id="UP000272400">
    <property type="component" value="Unassembled WGS sequence"/>
</dbReference>
<feature type="domain" description="5'-Nucleotidase C-terminal" evidence="13">
    <location>
        <begin position="390"/>
        <end position="564"/>
    </location>
</feature>
<gene>
    <name evidence="14" type="ORF">EDD29_8220</name>
</gene>
<dbReference type="SUPFAM" id="SSF56300">
    <property type="entry name" value="Metallo-dependent phosphatases"/>
    <property type="match status" value="1"/>
</dbReference>
<dbReference type="GO" id="GO:0046872">
    <property type="term" value="F:metal ion binding"/>
    <property type="evidence" value="ECO:0007669"/>
    <property type="project" value="UniProtKB-KW"/>
</dbReference>
<comment type="similarity">
    <text evidence="5 11">Belongs to the 5'-nucleotidase family.</text>
</comment>
<keyword evidence="10" id="KW-0511">Multifunctional enzyme</keyword>
<comment type="cofactor">
    <cofactor evidence="3">
        <name>a divalent metal cation</name>
        <dbReference type="ChEBI" id="CHEBI:60240"/>
    </cofactor>
</comment>
<dbReference type="InterPro" id="IPR041827">
    <property type="entry name" value="CpdB_N"/>
</dbReference>
<dbReference type="PRINTS" id="PR01607">
    <property type="entry name" value="APYRASEFAMLY"/>
</dbReference>
<evidence type="ECO:0000313" key="14">
    <source>
        <dbReference type="EMBL" id="ROO90493.1"/>
    </source>
</evidence>
<dbReference type="SUPFAM" id="SSF55816">
    <property type="entry name" value="5'-nucleotidase (syn. UDP-sugar hydrolase), C-terminal domain"/>
    <property type="match status" value="1"/>
</dbReference>